<dbReference type="InterPro" id="IPR026749">
    <property type="entry name" value="Tmem135"/>
</dbReference>
<dbReference type="PANTHER" id="PTHR12459:SF19">
    <property type="entry name" value="TRANSMEMBRANE PROTEIN 135 N-TERMINAL DOMAIN-CONTAINING PROTEIN"/>
    <property type="match status" value="1"/>
</dbReference>
<reference evidence="4" key="2">
    <citation type="submission" date="2015-01" db="EMBL/GenBank/DDBJ databases">
        <title>Evolutionary Origins and Diversification of the Mycorrhizal Mutualists.</title>
        <authorList>
            <consortium name="DOE Joint Genome Institute"/>
            <consortium name="Mycorrhizal Genomics Consortium"/>
            <person name="Kohler A."/>
            <person name="Kuo A."/>
            <person name="Nagy L.G."/>
            <person name="Floudas D."/>
            <person name="Copeland A."/>
            <person name="Barry K.W."/>
            <person name="Cichocki N."/>
            <person name="Veneault-Fourrey C."/>
            <person name="LaButti K."/>
            <person name="Lindquist E.A."/>
            <person name="Lipzen A."/>
            <person name="Lundell T."/>
            <person name="Morin E."/>
            <person name="Murat C."/>
            <person name="Riley R."/>
            <person name="Ohm R."/>
            <person name="Sun H."/>
            <person name="Tunlid A."/>
            <person name="Henrissat B."/>
            <person name="Grigoriev I.V."/>
            <person name="Hibbett D.S."/>
            <person name="Martin F."/>
        </authorList>
    </citation>
    <scope>NUCLEOTIDE SEQUENCE [LARGE SCALE GENOMIC DNA]</scope>
    <source>
        <strain evidence="4">MUT 4182</strain>
    </source>
</reference>
<evidence type="ECO:0000313" key="3">
    <source>
        <dbReference type="EMBL" id="KIO23060.1"/>
    </source>
</evidence>
<accession>A0A0C3Q343</accession>
<feature type="compositionally biased region" description="Pro residues" evidence="1">
    <location>
        <begin position="530"/>
        <end position="556"/>
    </location>
</feature>
<evidence type="ECO:0000256" key="2">
    <source>
        <dbReference type="SAM" id="Phobius"/>
    </source>
</evidence>
<keyword evidence="2" id="KW-1133">Transmembrane helix</keyword>
<feature type="compositionally biased region" description="Polar residues" evidence="1">
    <location>
        <begin position="516"/>
        <end position="525"/>
    </location>
</feature>
<evidence type="ECO:0000313" key="4">
    <source>
        <dbReference type="Proteomes" id="UP000054248"/>
    </source>
</evidence>
<proteinExistence type="predicted"/>
<dbReference type="EMBL" id="KN823094">
    <property type="protein sequence ID" value="KIO23060.1"/>
    <property type="molecule type" value="Genomic_DNA"/>
</dbReference>
<evidence type="ECO:0008006" key="5">
    <source>
        <dbReference type="Google" id="ProtNLM"/>
    </source>
</evidence>
<keyword evidence="2" id="KW-0812">Transmembrane</keyword>
<feature type="compositionally biased region" description="Low complexity" evidence="1">
    <location>
        <begin position="499"/>
        <end position="513"/>
    </location>
</feature>
<reference evidence="3 4" key="1">
    <citation type="submission" date="2014-04" db="EMBL/GenBank/DDBJ databases">
        <authorList>
            <consortium name="DOE Joint Genome Institute"/>
            <person name="Kuo A."/>
            <person name="Girlanda M."/>
            <person name="Perotto S."/>
            <person name="Kohler A."/>
            <person name="Nagy L.G."/>
            <person name="Floudas D."/>
            <person name="Copeland A."/>
            <person name="Barry K.W."/>
            <person name="Cichocki N."/>
            <person name="Veneault-Fourrey C."/>
            <person name="LaButti K."/>
            <person name="Lindquist E.A."/>
            <person name="Lipzen A."/>
            <person name="Lundell T."/>
            <person name="Morin E."/>
            <person name="Murat C."/>
            <person name="Sun H."/>
            <person name="Tunlid A."/>
            <person name="Henrissat B."/>
            <person name="Grigoriev I.V."/>
            <person name="Hibbett D.S."/>
            <person name="Martin F."/>
            <person name="Nordberg H.P."/>
            <person name="Cantor M.N."/>
            <person name="Hua S.X."/>
        </authorList>
    </citation>
    <scope>NUCLEOTIDE SEQUENCE [LARGE SCALE GENOMIC DNA]</scope>
    <source>
        <strain evidence="3 4">MUT 4182</strain>
    </source>
</reference>
<dbReference type="AlphaFoldDB" id="A0A0C3Q343"/>
<keyword evidence="4" id="KW-1185">Reference proteome</keyword>
<feature type="compositionally biased region" description="Basic and acidic residues" evidence="1">
    <location>
        <begin position="443"/>
        <end position="459"/>
    </location>
</feature>
<feature type="transmembrane region" description="Helical" evidence="2">
    <location>
        <begin position="12"/>
        <end position="34"/>
    </location>
</feature>
<feature type="region of interest" description="Disordered" evidence="1">
    <location>
        <begin position="441"/>
        <end position="587"/>
    </location>
</feature>
<evidence type="ECO:0000256" key="1">
    <source>
        <dbReference type="SAM" id="MobiDB-lite"/>
    </source>
</evidence>
<feature type="compositionally biased region" description="Low complexity" evidence="1">
    <location>
        <begin position="464"/>
        <end position="478"/>
    </location>
</feature>
<sequence>MAEPPTTAQSVGTFVAAYAAATTVSVIPVLIVNPKRYDRPKWEMALRKALAESKRNFRLALLPVVLPIVYRTAHRFLTRRKEELDGSDPSVSGNKHLRIVKKLYNVLPALLSSPLFILLPEAIRVQVALYFLSTALYNFFRLKARPQVKFEDDHDSKDVKERRMIWQRSGKEILENWRDYLPPVWTVSMLANTCLLWSFIFEPHAFPETYHDGFIEHCRRYLPISRTLEDVRRILNNTDHAKSIWSSPHNYLVCEVLHPTEVSCKKNFLSAFREEANRFAPWAAGATAVSMLFSGRFQFGKRSFTTIVFDFVSSTFRGTTYLSGSVTTIWAISCVLQRILPVGKFSKTRWIINSSLSSMWILLLSRSQQVAISLFQFRLAVYSVWKIYKSRGGRSIKHGDLWLIAASWVALIHYKDRTVGKRITGIIGQFMRMVDGSEFEEWSNEKRKNEKGKGKEEGHGISGSGSVVRPQRPQTQKPYYPPKPESSQGGYGSYPPGPSYSGPNSGSSMPSYPTARGNSSNTGSYFPQVTPAPPPPPPSQPYLPPPSQQHQPPHPNSVPAAGQPSNFDLYNKPFGGAGPVAHSEPDRIEPMQNLGASAMNTRFENTSTPPPRDIHEPLEVSRGSAGNFSPVEASQPFFPVTVDPPSRATTAGDPFADSKRVVVVDDPHELSEVGSGSAADISGSTASGDLLVHVEASREIGEEHHRDDDVRSVDSDDRMLRIDFSRDLAESPQSGISLLPRVEGESVVMTDSMGSSGLVHVEKPAQ</sequence>
<dbReference type="HOGENOM" id="CLU_364549_0_0_1"/>
<protein>
    <recommendedName>
        <fullName evidence="5">Transmembrane protein 135 N-terminal domain-containing protein</fullName>
    </recommendedName>
</protein>
<keyword evidence="2" id="KW-0472">Membrane</keyword>
<gene>
    <name evidence="3" type="ORF">M407DRAFT_27484</name>
</gene>
<name>A0A0C3Q343_9AGAM</name>
<organism evidence="3 4">
    <name type="scientific">Tulasnella calospora MUT 4182</name>
    <dbReference type="NCBI Taxonomy" id="1051891"/>
    <lineage>
        <taxon>Eukaryota</taxon>
        <taxon>Fungi</taxon>
        <taxon>Dikarya</taxon>
        <taxon>Basidiomycota</taxon>
        <taxon>Agaricomycotina</taxon>
        <taxon>Agaricomycetes</taxon>
        <taxon>Cantharellales</taxon>
        <taxon>Tulasnellaceae</taxon>
        <taxon>Tulasnella</taxon>
    </lineage>
</organism>
<dbReference type="Proteomes" id="UP000054248">
    <property type="component" value="Unassembled WGS sequence"/>
</dbReference>
<feature type="region of interest" description="Disordered" evidence="1">
    <location>
        <begin position="601"/>
        <end position="654"/>
    </location>
</feature>
<dbReference type="PANTHER" id="PTHR12459">
    <property type="entry name" value="TRANSMEMBRANE PROTEIN 135-RELATED"/>
    <property type="match status" value="1"/>
</dbReference>
<dbReference type="OrthoDB" id="3247964at2759"/>